<sequence length="333" mass="35855">MSRRRLAVSGSLVASHLATPRGHFSDRRPAGGPDGGSGFASSPPADAREVRWDGAAGNICYGLGLLGLDPVLVGAAGADFEPYRLHLKSHGVDTDSVWVSDTRPTARLVRTSDRCRNRSADFHSGAMAEARHIDLGRVLARTGRLTLMAVCSDDLAAMRRHTRACRRLGVPFAVGPCRQLDHLDRDQARQLVDGARWLLTDEHESALLRERTGWTEEAILGRVDCWITTLGGAGARLRRERAPAAEVPAVPVSGVVDRAGAGDAFRAGFLAGTVWGAPPERAAQLGCTLAATVLDYIGTQEYRLYRDSLFARMRDAYGPIALARLLPFLGALT</sequence>
<keyword evidence="7" id="KW-1185">Reference proteome</keyword>
<dbReference type="InterPro" id="IPR011611">
    <property type="entry name" value="PfkB_dom"/>
</dbReference>
<dbReference type="Proteomes" id="UP000176101">
    <property type="component" value="Unassembled WGS sequence"/>
</dbReference>
<dbReference type="PANTHER" id="PTHR43085:SF46">
    <property type="entry name" value="ADENOSINE KINASE"/>
    <property type="match status" value="1"/>
</dbReference>
<dbReference type="EMBL" id="LJGU01000095">
    <property type="protein sequence ID" value="OEV05587.1"/>
    <property type="molecule type" value="Genomic_DNA"/>
</dbReference>
<evidence type="ECO:0000256" key="3">
    <source>
        <dbReference type="ARBA" id="ARBA00022777"/>
    </source>
</evidence>
<protein>
    <submittedName>
        <fullName evidence="6">Ribokinase</fullName>
    </submittedName>
</protein>
<dbReference type="GO" id="GO:0016301">
    <property type="term" value="F:kinase activity"/>
    <property type="evidence" value="ECO:0007669"/>
    <property type="project" value="UniProtKB-KW"/>
</dbReference>
<evidence type="ECO:0000259" key="5">
    <source>
        <dbReference type="Pfam" id="PF00294"/>
    </source>
</evidence>
<evidence type="ECO:0000313" key="6">
    <source>
        <dbReference type="EMBL" id="OEV05587.1"/>
    </source>
</evidence>
<gene>
    <name evidence="6" type="ORF">AN216_02700</name>
</gene>
<dbReference type="OrthoDB" id="9779730at2"/>
<comment type="similarity">
    <text evidence="1">Belongs to the carbohydrate kinase PfkB family.</text>
</comment>
<feature type="domain" description="Carbohydrate kinase PfkB" evidence="5">
    <location>
        <begin position="54"/>
        <end position="301"/>
    </location>
</feature>
<name>A0A1E7KNV1_9ACTN</name>
<dbReference type="SUPFAM" id="SSF53613">
    <property type="entry name" value="Ribokinase-like"/>
    <property type="match status" value="1"/>
</dbReference>
<keyword evidence="3 6" id="KW-0418">Kinase</keyword>
<dbReference type="AlphaFoldDB" id="A0A1E7KNV1"/>
<proteinExistence type="inferred from homology"/>
<evidence type="ECO:0000313" key="7">
    <source>
        <dbReference type="Proteomes" id="UP000176101"/>
    </source>
</evidence>
<feature type="region of interest" description="Disordered" evidence="4">
    <location>
        <begin position="19"/>
        <end position="46"/>
    </location>
</feature>
<evidence type="ECO:0000256" key="4">
    <source>
        <dbReference type="SAM" id="MobiDB-lite"/>
    </source>
</evidence>
<reference evidence="6 7" key="1">
    <citation type="journal article" date="2016" name="Front. Microbiol.">
        <title>Comparative Genomics Analysis of Streptomyces Species Reveals Their Adaptation to the Marine Environment and Their Diversity at the Genomic Level.</title>
        <authorList>
            <person name="Tian X."/>
            <person name="Zhang Z."/>
            <person name="Yang T."/>
            <person name="Chen M."/>
            <person name="Li J."/>
            <person name="Chen F."/>
            <person name="Yang J."/>
            <person name="Li W."/>
            <person name="Zhang B."/>
            <person name="Zhang Z."/>
            <person name="Wu J."/>
            <person name="Zhang C."/>
            <person name="Long L."/>
            <person name="Xiao J."/>
        </authorList>
    </citation>
    <scope>NUCLEOTIDE SEQUENCE [LARGE SCALE GENOMIC DNA]</scope>
    <source>
        <strain evidence="6 7">SCSIO 02100</strain>
    </source>
</reference>
<dbReference type="STRING" id="1075402.AN216_02700"/>
<accession>A0A1E7KNV1</accession>
<keyword evidence="2" id="KW-0808">Transferase</keyword>
<dbReference type="PANTHER" id="PTHR43085">
    <property type="entry name" value="HEXOKINASE FAMILY MEMBER"/>
    <property type="match status" value="1"/>
</dbReference>
<evidence type="ECO:0000256" key="1">
    <source>
        <dbReference type="ARBA" id="ARBA00010688"/>
    </source>
</evidence>
<dbReference type="Gene3D" id="3.40.1190.20">
    <property type="match status" value="1"/>
</dbReference>
<dbReference type="RefSeq" id="WP_070194943.1">
    <property type="nucleotide sequence ID" value="NZ_LJGU01000095.1"/>
</dbReference>
<comment type="caution">
    <text evidence="6">The sequence shown here is derived from an EMBL/GenBank/DDBJ whole genome shotgun (WGS) entry which is preliminary data.</text>
</comment>
<dbReference type="InterPro" id="IPR050306">
    <property type="entry name" value="PfkB_Carbo_kinase"/>
</dbReference>
<dbReference type="Pfam" id="PF00294">
    <property type="entry name" value="PfkB"/>
    <property type="match status" value="1"/>
</dbReference>
<organism evidence="6 7">
    <name type="scientific">Streptomyces oceani</name>
    <dbReference type="NCBI Taxonomy" id="1075402"/>
    <lineage>
        <taxon>Bacteria</taxon>
        <taxon>Bacillati</taxon>
        <taxon>Actinomycetota</taxon>
        <taxon>Actinomycetes</taxon>
        <taxon>Kitasatosporales</taxon>
        <taxon>Streptomycetaceae</taxon>
        <taxon>Streptomyces</taxon>
    </lineage>
</organism>
<evidence type="ECO:0000256" key="2">
    <source>
        <dbReference type="ARBA" id="ARBA00022679"/>
    </source>
</evidence>
<dbReference type="InterPro" id="IPR029056">
    <property type="entry name" value="Ribokinase-like"/>
</dbReference>